<keyword evidence="2" id="KW-1185">Reference proteome</keyword>
<organism evidence="1 2">
    <name type="scientific">Chelatococcus asaccharovorans</name>
    <dbReference type="NCBI Taxonomy" id="28210"/>
    <lineage>
        <taxon>Bacteria</taxon>
        <taxon>Pseudomonadati</taxon>
        <taxon>Pseudomonadota</taxon>
        <taxon>Alphaproteobacteria</taxon>
        <taxon>Hyphomicrobiales</taxon>
        <taxon>Chelatococcaceae</taxon>
        <taxon>Chelatococcus</taxon>
    </lineage>
</organism>
<proteinExistence type="predicted"/>
<name>A0A2V3U1W6_9HYPH</name>
<dbReference type="OrthoDB" id="1346484at2"/>
<comment type="caution">
    <text evidence="1">The sequence shown here is derived from an EMBL/GenBank/DDBJ whole genome shotgun (WGS) entry which is preliminary data.</text>
</comment>
<gene>
    <name evidence="1" type="ORF">C7450_10838</name>
</gene>
<dbReference type="Proteomes" id="UP000248021">
    <property type="component" value="Unassembled WGS sequence"/>
</dbReference>
<dbReference type="EMBL" id="QJJK01000008">
    <property type="protein sequence ID" value="PXW56289.1"/>
    <property type="molecule type" value="Genomic_DNA"/>
</dbReference>
<accession>A0A2V3U1W6</accession>
<evidence type="ECO:0000313" key="1">
    <source>
        <dbReference type="EMBL" id="PXW56289.1"/>
    </source>
</evidence>
<evidence type="ECO:0000313" key="2">
    <source>
        <dbReference type="Proteomes" id="UP000248021"/>
    </source>
</evidence>
<protein>
    <submittedName>
        <fullName evidence="1">Putative membrane protein</fullName>
    </submittedName>
</protein>
<dbReference type="AlphaFoldDB" id="A0A2V3U1W6"/>
<dbReference type="RefSeq" id="WP_110376064.1">
    <property type="nucleotide sequence ID" value="NZ_JAHBRY010000001.1"/>
</dbReference>
<sequence length="188" mass="19663">MGRILSSFMLTLIAGLLLGAAVHILTIFAIPHLAERNAYARFGTASGASDLLFPGTEGRPPLPQPDPAVAVAACSFDLSKGPMIASAKLDASFASLSVHARGGEVLYAVTDQAATRGQVKLTLMSQAYFDEFVADSEDATTNVLRLVTAETRGLVVIRVLAAFPTEMADARKAATSLACTPQPSEAQL</sequence>
<reference evidence="1 2" key="1">
    <citation type="submission" date="2018-05" db="EMBL/GenBank/DDBJ databases">
        <title>Genomic Encyclopedia of Type Strains, Phase IV (KMG-IV): sequencing the most valuable type-strain genomes for metagenomic binning, comparative biology and taxonomic classification.</title>
        <authorList>
            <person name="Goeker M."/>
        </authorList>
    </citation>
    <scope>NUCLEOTIDE SEQUENCE [LARGE SCALE GENOMIC DNA]</scope>
    <source>
        <strain evidence="1 2">DSM 6462</strain>
    </source>
</reference>